<dbReference type="SUPFAM" id="SSF56672">
    <property type="entry name" value="DNA/RNA polymerases"/>
    <property type="match status" value="1"/>
</dbReference>
<evidence type="ECO:0000259" key="1">
    <source>
        <dbReference type="Pfam" id="PF07727"/>
    </source>
</evidence>
<proteinExistence type="predicted"/>
<dbReference type="InterPro" id="IPR013103">
    <property type="entry name" value="RVT_2"/>
</dbReference>
<organism evidence="2 3">
    <name type="scientific">Cajanus cajan</name>
    <name type="common">Pigeon pea</name>
    <name type="synonym">Cajanus indicus</name>
    <dbReference type="NCBI Taxonomy" id="3821"/>
    <lineage>
        <taxon>Eukaryota</taxon>
        <taxon>Viridiplantae</taxon>
        <taxon>Streptophyta</taxon>
        <taxon>Embryophyta</taxon>
        <taxon>Tracheophyta</taxon>
        <taxon>Spermatophyta</taxon>
        <taxon>Magnoliopsida</taxon>
        <taxon>eudicotyledons</taxon>
        <taxon>Gunneridae</taxon>
        <taxon>Pentapetalae</taxon>
        <taxon>rosids</taxon>
        <taxon>fabids</taxon>
        <taxon>Fabales</taxon>
        <taxon>Fabaceae</taxon>
        <taxon>Papilionoideae</taxon>
        <taxon>50 kb inversion clade</taxon>
        <taxon>NPAAA clade</taxon>
        <taxon>indigoferoid/millettioid clade</taxon>
        <taxon>Phaseoleae</taxon>
        <taxon>Cajanus</taxon>
    </lineage>
</organism>
<dbReference type="InterPro" id="IPR043502">
    <property type="entry name" value="DNA/RNA_pol_sf"/>
</dbReference>
<dbReference type="AlphaFoldDB" id="A0A151SMG0"/>
<feature type="domain" description="Reverse transcriptase Ty1/copia-type" evidence="1">
    <location>
        <begin position="150"/>
        <end position="268"/>
    </location>
</feature>
<keyword evidence="3" id="KW-1185">Reference proteome</keyword>
<protein>
    <submittedName>
        <fullName evidence="2">Retrovirus-related Pol polyprotein from transposon TNT 1-94</fullName>
    </submittedName>
</protein>
<dbReference type="EMBL" id="CM003613">
    <property type="protein sequence ID" value="KYP56010.1"/>
    <property type="molecule type" value="Genomic_DNA"/>
</dbReference>
<dbReference type="Proteomes" id="UP000075243">
    <property type="component" value="Chromosome 11"/>
</dbReference>
<evidence type="ECO:0000313" key="3">
    <source>
        <dbReference type="Proteomes" id="UP000075243"/>
    </source>
</evidence>
<gene>
    <name evidence="2" type="ORF">KK1_002237</name>
</gene>
<dbReference type="Gramene" id="C.cajan_02185.t">
    <property type="protein sequence ID" value="C.cajan_02185.t.cds1"/>
    <property type="gene ID" value="C.cajan_02185"/>
</dbReference>
<reference evidence="2 3" key="1">
    <citation type="journal article" date="2012" name="Nat. Biotechnol.">
        <title>Draft genome sequence of pigeonpea (Cajanus cajan), an orphan legume crop of resource-poor farmers.</title>
        <authorList>
            <person name="Varshney R.K."/>
            <person name="Chen W."/>
            <person name="Li Y."/>
            <person name="Bharti A.K."/>
            <person name="Saxena R.K."/>
            <person name="Schlueter J.A."/>
            <person name="Donoghue M.T."/>
            <person name="Azam S."/>
            <person name="Fan G."/>
            <person name="Whaley A.M."/>
            <person name="Farmer A.D."/>
            <person name="Sheridan J."/>
            <person name="Iwata A."/>
            <person name="Tuteja R."/>
            <person name="Penmetsa R.V."/>
            <person name="Wu W."/>
            <person name="Upadhyaya H.D."/>
            <person name="Yang S.P."/>
            <person name="Shah T."/>
            <person name="Saxena K.B."/>
            <person name="Michael T."/>
            <person name="McCombie W.R."/>
            <person name="Yang B."/>
            <person name="Zhang G."/>
            <person name="Yang H."/>
            <person name="Wang J."/>
            <person name="Spillane C."/>
            <person name="Cook D.R."/>
            <person name="May G.D."/>
            <person name="Xu X."/>
            <person name="Jackson S.A."/>
        </authorList>
    </citation>
    <scope>NUCLEOTIDE SEQUENCE [LARGE SCALE GENOMIC DNA]</scope>
    <source>
        <strain evidence="3">cv. Asha</strain>
    </source>
</reference>
<sequence>MFYCPTHSTRIVETGNARFIENGETSGSETSQNVEIKEVRVQVPLTSTSTSRIVVPHVVEPNNNQEEQQINDPVVNNEPVVEQPQEIVLRRSQRKKRSAISNDYVVYLQESENDLSIDNDPVSFSEAINGDNSEKWLDAMNDELKSMTQNDIWDLVELPEGCKRVGCKWVFKTKRDSHGNIERQKTRLVAKGFTQKDGIDYKKIFSPVSKKDSFRIIMALVAHYDLELHQMDVKTAFLNGNLEENVYMDQPMGFIEEGKEHMVCKLKK</sequence>
<accession>A0A151SMG0</accession>
<evidence type="ECO:0000313" key="2">
    <source>
        <dbReference type="EMBL" id="KYP56010.1"/>
    </source>
</evidence>
<name>A0A151SMG0_CAJCA</name>
<dbReference type="Pfam" id="PF07727">
    <property type="entry name" value="RVT_2"/>
    <property type="match status" value="1"/>
</dbReference>